<proteinExistence type="predicted"/>
<organism evidence="1">
    <name type="scientific">mine drainage metagenome</name>
    <dbReference type="NCBI Taxonomy" id="410659"/>
    <lineage>
        <taxon>unclassified sequences</taxon>
        <taxon>metagenomes</taxon>
        <taxon>ecological metagenomes</taxon>
    </lineage>
</organism>
<gene>
    <name evidence="1" type="ORF">GALL_536910</name>
</gene>
<protein>
    <submittedName>
        <fullName evidence="1">Uncharacterized protein</fullName>
    </submittedName>
</protein>
<sequence length="148" mass="16927">MRSTLFVMFDIGTLTERVDPPSFSQSLYATGRLTDKNDIKRVINFLGKLRCSHRITNKGITTIDDAHEARSAHNDRCTDKEIHGQLRWRPAHKAYVTHRPKKGLQKAHIEFYIKNPLHAKPGEMQGVIIDGGERVSLTMVFCHPCEFI</sequence>
<evidence type="ECO:0000313" key="1">
    <source>
        <dbReference type="EMBL" id="OIQ64758.1"/>
    </source>
</evidence>
<accession>A0A1J5P0Y5</accession>
<reference evidence="1" key="1">
    <citation type="submission" date="2016-10" db="EMBL/GenBank/DDBJ databases">
        <title>Sequence of Gallionella enrichment culture.</title>
        <authorList>
            <person name="Poehlein A."/>
            <person name="Muehling M."/>
            <person name="Daniel R."/>
        </authorList>
    </citation>
    <scope>NUCLEOTIDE SEQUENCE</scope>
</reference>
<comment type="caution">
    <text evidence="1">The sequence shown here is derived from an EMBL/GenBank/DDBJ whole genome shotgun (WGS) entry which is preliminary data.</text>
</comment>
<dbReference type="EMBL" id="MLJW01007861">
    <property type="protein sequence ID" value="OIQ64758.1"/>
    <property type="molecule type" value="Genomic_DNA"/>
</dbReference>
<name>A0A1J5P0Y5_9ZZZZ</name>
<dbReference type="AlphaFoldDB" id="A0A1J5P0Y5"/>